<name>A0A139XET4_9CYAN</name>
<feature type="transmembrane region" description="Helical" evidence="9">
    <location>
        <begin position="39"/>
        <end position="58"/>
    </location>
</feature>
<feature type="transmembrane region" description="Helical" evidence="9">
    <location>
        <begin position="254"/>
        <end position="273"/>
    </location>
</feature>
<evidence type="ECO:0000313" key="10">
    <source>
        <dbReference type="EMBL" id="KYC43132.1"/>
    </source>
</evidence>
<comment type="subcellular location">
    <subcellularLocation>
        <location evidence="1">Cellular thylakoid membrane</location>
        <topology evidence="1">Multi-pass membrane protein</topology>
    </subcellularLocation>
</comment>
<dbReference type="STRING" id="128403.WA1_13615"/>
<dbReference type="EMBL" id="ANNX02000016">
    <property type="protein sequence ID" value="KYC43132.1"/>
    <property type="molecule type" value="Genomic_DNA"/>
</dbReference>
<keyword evidence="2" id="KW-0148">Chlorophyll</keyword>
<protein>
    <submittedName>
        <fullName evidence="10">Light-harvesting protein</fullName>
    </submittedName>
</protein>
<comment type="caution">
    <text evidence="10">The sequence shown here is derived from an EMBL/GenBank/DDBJ whole genome shotgun (WGS) entry which is preliminary data.</text>
</comment>
<evidence type="ECO:0000256" key="1">
    <source>
        <dbReference type="ARBA" id="ARBA00004636"/>
    </source>
</evidence>
<dbReference type="InterPro" id="IPR000932">
    <property type="entry name" value="PS_antenna-like"/>
</dbReference>
<evidence type="ECO:0000256" key="8">
    <source>
        <dbReference type="ARBA" id="ARBA00023136"/>
    </source>
</evidence>
<evidence type="ECO:0000256" key="7">
    <source>
        <dbReference type="ARBA" id="ARBA00023078"/>
    </source>
</evidence>
<reference evidence="10 11" key="1">
    <citation type="journal article" date="2013" name="Genome Biol. Evol.">
        <title>Genomes of Stigonematalean cyanobacteria (subsection V) and the evolution of oxygenic photosynthesis from prokaryotes to plastids.</title>
        <authorList>
            <person name="Dagan T."/>
            <person name="Roettger M."/>
            <person name="Stucken K."/>
            <person name="Landan G."/>
            <person name="Koch R."/>
            <person name="Major P."/>
            <person name="Gould S.B."/>
            <person name="Goremykin V.V."/>
            <person name="Rippka R."/>
            <person name="Tandeau de Marsac N."/>
            <person name="Gugger M."/>
            <person name="Lockhart P.J."/>
            <person name="Allen J.F."/>
            <person name="Brune I."/>
            <person name="Maus I."/>
            <person name="Puhler A."/>
            <person name="Martin W.F."/>
        </authorList>
    </citation>
    <scope>NUCLEOTIDE SEQUENCE [LARGE SCALE GENOMIC DNA]</scope>
    <source>
        <strain evidence="10 11">PCC 7110</strain>
    </source>
</reference>
<evidence type="ECO:0000256" key="2">
    <source>
        <dbReference type="ARBA" id="ARBA00022494"/>
    </source>
</evidence>
<keyword evidence="6" id="KW-0157">Chromophore</keyword>
<dbReference type="GO" id="GO:0031676">
    <property type="term" value="C:plasma membrane-derived thylakoid membrane"/>
    <property type="evidence" value="ECO:0007669"/>
    <property type="project" value="UniProtKB-SubCell"/>
</dbReference>
<dbReference type="GO" id="GO:0016168">
    <property type="term" value="F:chlorophyll binding"/>
    <property type="evidence" value="ECO:0007669"/>
    <property type="project" value="UniProtKB-KW"/>
</dbReference>
<keyword evidence="4 9" id="KW-0812">Transmembrane</keyword>
<evidence type="ECO:0000256" key="3">
    <source>
        <dbReference type="ARBA" id="ARBA00022531"/>
    </source>
</evidence>
<evidence type="ECO:0000256" key="9">
    <source>
        <dbReference type="SAM" id="Phobius"/>
    </source>
</evidence>
<dbReference type="AlphaFoldDB" id="A0A139XET4"/>
<keyword evidence="11" id="KW-1185">Reference proteome</keyword>
<keyword evidence="7" id="KW-0793">Thylakoid</keyword>
<organism evidence="10 11">
    <name type="scientific">Scytonema hofmannii PCC 7110</name>
    <dbReference type="NCBI Taxonomy" id="128403"/>
    <lineage>
        <taxon>Bacteria</taxon>
        <taxon>Bacillati</taxon>
        <taxon>Cyanobacteriota</taxon>
        <taxon>Cyanophyceae</taxon>
        <taxon>Nostocales</taxon>
        <taxon>Scytonemataceae</taxon>
        <taxon>Scytonema</taxon>
    </lineage>
</organism>
<dbReference type="SUPFAM" id="SSF161077">
    <property type="entry name" value="Photosystem II antenna protein-like"/>
    <property type="match status" value="1"/>
</dbReference>
<dbReference type="OrthoDB" id="476704at2"/>
<feature type="transmembrane region" description="Helical" evidence="9">
    <location>
        <begin position="145"/>
        <end position="166"/>
    </location>
</feature>
<dbReference type="RefSeq" id="WP_017745302.1">
    <property type="nucleotide sequence ID" value="NZ_KQ976354.1"/>
</dbReference>
<dbReference type="GO" id="GO:0009767">
    <property type="term" value="P:photosynthetic electron transport chain"/>
    <property type="evidence" value="ECO:0007669"/>
    <property type="project" value="InterPro"/>
</dbReference>
<keyword evidence="3" id="KW-0602">Photosynthesis</keyword>
<accession>A0A139XET4</accession>
<evidence type="ECO:0000256" key="6">
    <source>
        <dbReference type="ARBA" id="ARBA00022991"/>
    </source>
</evidence>
<keyword evidence="5 9" id="KW-1133">Transmembrane helix</keyword>
<feature type="transmembrane region" description="Helical" evidence="9">
    <location>
        <begin position="216"/>
        <end position="234"/>
    </location>
</feature>
<evidence type="ECO:0000256" key="5">
    <source>
        <dbReference type="ARBA" id="ARBA00022989"/>
    </source>
</evidence>
<proteinExistence type="predicted"/>
<sequence length="352" mass="38733">MAITSTSPLSVEQDLTDNPWWAGNARLTNLSGKLLGAHVAHSGLIVLWVGAMTFFELAHFNPAKPMYEQGLILLPHLASLGWGVAASGTVVNTYPYFVIGALHLISSAFLGFGGIFHSLRDPEILEGRFPLFGYNWADTNKMTTILGIHLILLGFGAFLLVAKAMYYGGLYDPNIENVRVITNPTLNPAVIFGYLVGAIGKNWIASVDNLEDVVGGHIWVGGMLIFGGLFHILTKPFGWTHSLFVWSGEAYLSYSLGALALMGFIATFFVSVNTTVYPEVFYGPALVIKQNILPYFSSIAPDFVSSRTWLANTHFWLGFFFLQGHIWHALRSRGFDFRKGRLSKNAVIPQPV</sequence>
<dbReference type="InterPro" id="IPR036001">
    <property type="entry name" value="PS_II_antenna-like_sf"/>
</dbReference>
<evidence type="ECO:0000256" key="4">
    <source>
        <dbReference type="ARBA" id="ARBA00022692"/>
    </source>
</evidence>
<keyword evidence="8 9" id="KW-0472">Membrane</keyword>
<dbReference type="Pfam" id="PF00421">
    <property type="entry name" value="PSII"/>
    <property type="match status" value="1"/>
</dbReference>
<gene>
    <name evidence="10" type="ORF">WA1_13615</name>
</gene>
<feature type="transmembrane region" description="Helical" evidence="9">
    <location>
        <begin position="70"/>
        <end position="90"/>
    </location>
</feature>
<feature type="transmembrane region" description="Helical" evidence="9">
    <location>
        <begin position="186"/>
        <end position="204"/>
    </location>
</feature>
<dbReference type="GO" id="GO:0009521">
    <property type="term" value="C:photosystem"/>
    <property type="evidence" value="ECO:0007669"/>
    <property type="project" value="InterPro"/>
</dbReference>
<dbReference type="NCBIfam" id="TIGR03041">
    <property type="entry name" value="PS_antenn_a_b"/>
    <property type="match status" value="1"/>
</dbReference>
<feature type="transmembrane region" description="Helical" evidence="9">
    <location>
        <begin position="96"/>
        <end position="119"/>
    </location>
</feature>
<evidence type="ECO:0000313" key="11">
    <source>
        <dbReference type="Proteomes" id="UP000076925"/>
    </source>
</evidence>
<dbReference type="Proteomes" id="UP000076925">
    <property type="component" value="Unassembled WGS sequence"/>
</dbReference>